<dbReference type="SUPFAM" id="SSF56112">
    <property type="entry name" value="Protein kinase-like (PK-like)"/>
    <property type="match status" value="1"/>
</dbReference>
<dbReference type="SMART" id="SM00220">
    <property type="entry name" value="S_TKc"/>
    <property type="match status" value="1"/>
</dbReference>
<dbReference type="InterPro" id="IPR001245">
    <property type="entry name" value="Ser-Thr/Tyr_kinase_cat_dom"/>
</dbReference>
<evidence type="ECO:0000256" key="2">
    <source>
        <dbReference type="ARBA" id="ARBA00022840"/>
    </source>
</evidence>
<dbReference type="RefSeq" id="XP_068366735.1">
    <property type="nucleotide sequence ID" value="XM_068491250.1"/>
</dbReference>
<keyword evidence="5" id="KW-1185">Reference proteome</keyword>
<keyword evidence="2" id="KW-0067">ATP-binding</keyword>
<dbReference type="GO" id="GO:0004674">
    <property type="term" value="F:protein serine/threonine kinase activity"/>
    <property type="evidence" value="ECO:0007669"/>
    <property type="project" value="TreeGrafter"/>
</dbReference>
<dbReference type="VEuPathDB" id="TrichDB:TRFO_03371"/>
<sequence>MSQRTSAGILTLSEAEIHLRQQFNELLKLSLQAVAHRKKIQLSMTQFSRFLDSFRQIANDEKMSPVQLEAYQIIIKIARDYYSIISQQFLHCWAHSVIDNSCSQVAADLTMMASCLHDATIHLDPNGAENFDASDPQWLQFHILDLNAVIASFTQFLSGLSNGNNNQKIALLMEAKLRSINKFLEEYENEGFFPGARIFSPIPMNYQIWRIERTDFVMESQEGSGGVANVFYGHFLPTGQEVAIKKLKYGKLTGTRLNIFQREVVILATAKHPAVLEFVGATDAPPYCILTEWMAGGSLYQELNQKHRLDQTMLTKVAYDIARGMAFLHKMKIIHRDLKSLNVLLDSKGNAKICDFGFSRFKNSDDDAMTQNIGTPHWMAPELLGGSTNYNEKIDVYAYGIVLWEILMKQLPYQNMEQNDVIGQVLVKDIRPPIPDDTPEELKNLIQKCWNRDASKRPSFTDILTIWRTGKVLYPGADKDLIAEYLDIPLDDAERACSDVESHLSSSDSSGIEKFAETLEKDGIPPELADRCWSNLQSINHVGHEEAYCKCLLMFLKTEAVRESASVLRDMPPNSLSYEKVLEICELIPSGYSNLEDDLVMIACKNNGIEEVLLRSIEKKHLTLALELLARSGIRHPEMKDAVIQRAIQVMECDDTCVKIAATRFFVANNFAHLIPMNVIQNNMKSRNITLKNASYVAAAKIAEEGHKLPSDLIEVCASLWRESALAGTVIVNACRNRKTASAVLNRIAYGAQPPPEISAMILAQCSNHIELRGYVKMVMKQMTFPKCNLETKKALRILQNLPEEEPNL</sequence>
<gene>
    <name evidence="4" type="ORF">TRFO_03371</name>
</gene>
<comment type="caution">
    <text evidence="4">The sequence shown here is derived from an EMBL/GenBank/DDBJ whole genome shotgun (WGS) entry which is preliminary data.</text>
</comment>
<keyword evidence="4" id="KW-0808">Transferase</keyword>
<keyword evidence="1" id="KW-0547">Nucleotide-binding</keyword>
<dbReference type="GO" id="GO:0005524">
    <property type="term" value="F:ATP binding"/>
    <property type="evidence" value="ECO:0007669"/>
    <property type="project" value="UniProtKB-KW"/>
</dbReference>
<dbReference type="InterPro" id="IPR000719">
    <property type="entry name" value="Prot_kinase_dom"/>
</dbReference>
<dbReference type="AlphaFoldDB" id="A0A1J4KQM2"/>
<feature type="domain" description="Protein kinase" evidence="3">
    <location>
        <begin position="216"/>
        <end position="473"/>
    </location>
</feature>
<dbReference type="InterPro" id="IPR051681">
    <property type="entry name" value="Ser/Thr_Kinases-Pseudokinases"/>
</dbReference>
<accession>A0A1J4KQM2</accession>
<dbReference type="InterPro" id="IPR011009">
    <property type="entry name" value="Kinase-like_dom_sf"/>
</dbReference>
<name>A0A1J4KQM2_9EUKA</name>
<dbReference type="PANTHER" id="PTHR44329">
    <property type="entry name" value="SERINE/THREONINE-PROTEIN KINASE TNNI3K-RELATED"/>
    <property type="match status" value="1"/>
</dbReference>
<dbReference type="Gene3D" id="1.10.510.10">
    <property type="entry name" value="Transferase(Phosphotransferase) domain 1"/>
    <property type="match status" value="1"/>
</dbReference>
<protein>
    <submittedName>
        <fullName evidence="4">TKL family protein kinase</fullName>
    </submittedName>
</protein>
<evidence type="ECO:0000313" key="4">
    <source>
        <dbReference type="EMBL" id="OHT13599.1"/>
    </source>
</evidence>
<dbReference type="OrthoDB" id="4062651at2759"/>
<dbReference type="GeneID" id="94825954"/>
<reference evidence="4" key="1">
    <citation type="submission" date="2016-10" db="EMBL/GenBank/DDBJ databases">
        <authorList>
            <person name="Benchimol M."/>
            <person name="Almeida L.G."/>
            <person name="Vasconcelos A.T."/>
            <person name="Perreira-Neves A."/>
            <person name="Rosa I.A."/>
            <person name="Tasca T."/>
            <person name="Bogo M.R."/>
            <person name="de Souza W."/>
        </authorList>
    </citation>
    <scope>NUCLEOTIDE SEQUENCE [LARGE SCALE GENOMIC DNA]</scope>
    <source>
        <strain evidence="4">K</strain>
    </source>
</reference>
<dbReference type="PROSITE" id="PS00108">
    <property type="entry name" value="PROTEIN_KINASE_ST"/>
    <property type="match status" value="1"/>
</dbReference>
<organism evidence="4 5">
    <name type="scientific">Tritrichomonas foetus</name>
    <dbReference type="NCBI Taxonomy" id="1144522"/>
    <lineage>
        <taxon>Eukaryota</taxon>
        <taxon>Metamonada</taxon>
        <taxon>Parabasalia</taxon>
        <taxon>Tritrichomonadida</taxon>
        <taxon>Tritrichomonadidae</taxon>
        <taxon>Tritrichomonas</taxon>
    </lineage>
</organism>
<evidence type="ECO:0000313" key="5">
    <source>
        <dbReference type="Proteomes" id="UP000179807"/>
    </source>
</evidence>
<dbReference type="PRINTS" id="PR00109">
    <property type="entry name" value="TYRKINASE"/>
</dbReference>
<dbReference type="PANTHER" id="PTHR44329:SF298">
    <property type="entry name" value="MIXED LINEAGE KINASE DOMAIN-LIKE PROTEIN"/>
    <property type="match status" value="1"/>
</dbReference>
<dbReference type="PROSITE" id="PS50011">
    <property type="entry name" value="PROTEIN_KINASE_DOM"/>
    <property type="match status" value="1"/>
</dbReference>
<dbReference type="Proteomes" id="UP000179807">
    <property type="component" value="Unassembled WGS sequence"/>
</dbReference>
<dbReference type="InterPro" id="IPR008271">
    <property type="entry name" value="Ser/Thr_kinase_AS"/>
</dbReference>
<dbReference type="EMBL" id="MLAK01000509">
    <property type="protein sequence ID" value="OHT13599.1"/>
    <property type="molecule type" value="Genomic_DNA"/>
</dbReference>
<evidence type="ECO:0000256" key="1">
    <source>
        <dbReference type="ARBA" id="ARBA00022741"/>
    </source>
</evidence>
<dbReference type="CDD" id="cd13999">
    <property type="entry name" value="STKc_MAP3K-like"/>
    <property type="match status" value="1"/>
</dbReference>
<evidence type="ECO:0000259" key="3">
    <source>
        <dbReference type="PROSITE" id="PS50011"/>
    </source>
</evidence>
<dbReference type="Pfam" id="PF07714">
    <property type="entry name" value="PK_Tyr_Ser-Thr"/>
    <property type="match status" value="1"/>
</dbReference>
<proteinExistence type="predicted"/>
<keyword evidence="4" id="KW-0418">Kinase</keyword>